<dbReference type="InterPro" id="IPR015366">
    <property type="entry name" value="S53_propep"/>
</dbReference>
<dbReference type="Gene3D" id="3.40.50.200">
    <property type="entry name" value="Peptidase S8/S53 domain"/>
    <property type="match status" value="1"/>
</dbReference>
<dbReference type="PANTHER" id="PTHR14218:SF15">
    <property type="entry name" value="TRIPEPTIDYL-PEPTIDASE 1"/>
    <property type="match status" value="1"/>
</dbReference>
<proteinExistence type="predicted"/>
<evidence type="ECO:0000256" key="4">
    <source>
        <dbReference type="ARBA" id="ARBA00022801"/>
    </source>
</evidence>
<dbReference type="Proteomes" id="UP000305100">
    <property type="component" value="Unassembled WGS sequence"/>
</dbReference>
<dbReference type="SUPFAM" id="SSF52743">
    <property type="entry name" value="Subtilisin-like"/>
    <property type="match status" value="1"/>
</dbReference>
<dbReference type="Pfam" id="PF09286">
    <property type="entry name" value="Pro-kuma_activ"/>
    <property type="match status" value="1"/>
</dbReference>
<keyword evidence="2" id="KW-0645">Protease</keyword>
<dbReference type="EMBL" id="VBSX01000036">
    <property type="protein sequence ID" value="TLQ17086.1"/>
    <property type="molecule type" value="Genomic_DNA"/>
</dbReference>
<reference evidence="9 10" key="1">
    <citation type="submission" date="2019-05" db="EMBL/GenBank/DDBJ databases">
        <title>The metagenome of a microbial culture collection derived from dairy environment covers the genomic content of the human microbiome.</title>
        <authorList>
            <person name="Roder T."/>
            <person name="Wuthrich D."/>
            <person name="Sattari Z."/>
            <person name="Von Ah U."/>
            <person name="Bar C."/>
            <person name="Ronchi F."/>
            <person name="Macpherson A.J."/>
            <person name="Ganal-Vonarburg S.C."/>
            <person name="Bruggmann R."/>
            <person name="Vergeres G."/>
        </authorList>
    </citation>
    <scope>NUCLEOTIDE SEQUENCE [LARGE SCALE GENOMIC DNA]</scope>
    <source>
        <strain evidence="9 10">FAM 1079</strain>
    </source>
</reference>
<dbReference type="GO" id="GO:0004252">
    <property type="term" value="F:serine-type endopeptidase activity"/>
    <property type="evidence" value="ECO:0007669"/>
    <property type="project" value="InterPro"/>
</dbReference>
<accession>A0A5R9CP34</accession>
<evidence type="ECO:0000256" key="3">
    <source>
        <dbReference type="ARBA" id="ARBA00022723"/>
    </source>
</evidence>
<dbReference type="SMART" id="SM00944">
    <property type="entry name" value="Pro-kuma_activ"/>
    <property type="match status" value="1"/>
</dbReference>
<organism evidence="9 10">
    <name type="scientific">Lentilactobacillus parafarraginis</name>
    <dbReference type="NCBI Taxonomy" id="390842"/>
    <lineage>
        <taxon>Bacteria</taxon>
        <taxon>Bacillati</taxon>
        <taxon>Bacillota</taxon>
        <taxon>Bacilli</taxon>
        <taxon>Lactobacillales</taxon>
        <taxon>Lactobacillaceae</taxon>
        <taxon>Lentilactobacillus</taxon>
    </lineage>
</organism>
<name>A0A5R9CP34_9LACO</name>
<protein>
    <submittedName>
        <fullName evidence="9">Peptidase S53</fullName>
    </submittedName>
</protein>
<dbReference type="GO" id="GO:0046872">
    <property type="term" value="F:metal ion binding"/>
    <property type="evidence" value="ECO:0007669"/>
    <property type="project" value="UniProtKB-KW"/>
</dbReference>
<keyword evidence="3" id="KW-0479">Metal-binding</keyword>
<comment type="cofactor">
    <cofactor evidence="1">
        <name>Ca(2+)</name>
        <dbReference type="ChEBI" id="CHEBI:29108"/>
    </cofactor>
</comment>
<keyword evidence="6" id="KW-0106">Calcium</keyword>
<evidence type="ECO:0000313" key="10">
    <source>
        <dbReference type="Proteomes" id="UP000305100"/>
    </source>
</evidence>
<keyword evidence="5" id="KW-0720">Serine protease</keyword>
<dbReference type="SUPFAM" id="SSF54897">
    <property type="entry name" value="Protease propeptides/inhibitors"/>
    <property type="match status" value="1"/>
</dbReference>
<dbReference type="InterPro" id="IPR050819">
    <property type="entry name" value="Tripeptidyl-peptidase_I"/>
</dbReference>
<dbReference type="PANTHER" id="PTHR14218">
    <property type="entry name" value="PROTEASE S8 TRIPEPTIDYL PEPTIDASE I CLN2"/>
    <property type="match status" value="1"/>
</dbReference>
<dbReference type="GO" id="GO:0006508">
    <property type="term" value="P:proteolysis"/>
    <property type="evidence" value="ECO:0007669"/>
    <property type="project" value="UniProtKB-KW"/>
</dbReference>
<evidence type="ECO:0000256" key="2">
    <source>
        <dbReference type="ARBA" id="ARBA00022670"/>
    </source>
</evidence>
<dbReference type="PROSITE" id="PS00138">
    <property type="entry name" value="SUBTILASE_SER"/>
    <property type="match status" value="1"/>
</dbReference>
<gene>
    <name evidence="9" type="ORF">FEZ41_11870</name>
</gene>
<dbReference type="GO" id="GO:0008240">
    <property type="term" value="F:tripeptidyl-peptidase activity"/>
    <property type="evidence" value="ECO:0007669"/>
    <property type="project" value="TreeGrafter"/>
</dbReference>
<feature type="domain" description="Peptidase S53" evidence="8">
    <location>
        <begin position="221"/>
        <end position="646"/>
    </location>
</feature>
<dbReference type="InterPro" id="IPR036852">
    <property type="entry name" value="Peptidase_S8/S53_dom_sf"/>
</dbReference>
<keyword evidence="4" id="KW-0378">Hydrolase</keyword>
<dbReference type="CDD" id="cd04056">
    <property type="entry name" value="Peptidases_S53"/>
    <property type="match status" value="1"/>
</dbReference>
<dbReference type="InterPro" id="IPR023828">
    <property type="entry name" value="Peptidase_S8_Ser-AS"/>
</dbReference>
<dbReference type="InterPro" id="IPR030400">
    <property type="entry name" value="Sedolisin_dom"/>
</dbReference>
<keyword evidence="7" id="KW-0865">Zymogen</keyword>
<evidence type="ECO:0000256" key="1">
    <source>
        <dbReference type="ARBA" id="ARBA00001913"/>
    </source>
</evidence>
<dbReference type="AlphaFoldDB" id="A0A5R9CP34"/>
<dbReference type="OrthoDB" id="9002785at2"/>
<dbReference type="CDD" id="cd11377">
    <property type="entry name" value="Pro-peptidase_S53"/>
    <property type="match status" value="1"/>
</dbReference>
<comment type="caution">
    <text evidence="9">The sequence shown here is derived from an EMBL/GenBank/DDBJ whole genome shotgun (WGS) entry which is preliminary data.</text>
</comment>
<evidence type="ECO:0000256" key="7">
    <source>
        <dbReference type="ARBA" id="ARBA00023145"/>
    </source>
</evidence>
<evidence type="ECO:0000256" key="6">
    <source>
        <dbReference type="ARBA" id="ARBA00022837"/>
    </source>
</evidence>
<evidence type="ECO:0000256" key="5">
    <source>
        <dbReference type="ARBA" id="ARBA00022825"/>
    </source>
</evidence>
<evidence type="ECO:0000313" key="9">
    <source>
        <dbReference type="EMBL" id="TLQ17086.1"/>
    </source>
</evidence>
<dbReference type="PROSITE" id="PS51695">
    <property type="entry name" value="SEDOLISIN"/>
    <property type="match status" value="1"/>
</dbReference>
<evidence type="ECO:0000259" key="8">
    <source>
        <dbReference type="PROSITE" id="PS51695"/>
    </source>
</evidence>
<sequence>MKIRKIVMPIIVLISAFVGIEEMTVQASEHVNPQSLQSINVPGVYKMMTTAKNLKATPVKPNQIEQFDIILKSPNTFSVQKNAIEINTPGNPKFKHYLTPNEFGKQFGASQGTISQWQRFLKRHSLKSRVFKNRLIIQASGKARMIEHVFHFNFTTAQYHQNPLQFGAKAPKISNQLIKSVVTVIGLTDHSRYYVGLNTLLPFVRRPEKGQRHLSGFTNQFTTHYHVTPLYKAGLTGKGQTVGIIAFEGVEKQNVLKFWQHEKAATNHNRLQIKNVRSPFYEPKKTVRSSSETTMDTEYAGSIAPKANVKVYLINTPNPTLTNFVDAYEQAFNDNVVSSTTNSWGLLDSGLIRILRHRQLLTPQYRQLLSLVLAQGAIQGISNFTASGDAGGYNYMVKSVIKNRLFFDRTLVSSDFFDSNPFITSVGGTTLPFNVKTKFGRVVNTKERAWGSDYVWPLLQKHPSALQNNPFILLSNSAGSTGGFSHQYNTPTYQLNVPGVNTFAARNYLSALNQPSVDPVLVHGTNWGRNYPDISADADPATGYYIYQKSARNPRQVWGGASGTSIASPQYAAMVALINSQPGRKRMGFWNPQIYQLAQQADSPFTPLNSTTNNSNLYFVGQPGTVYNQATGLGITNFNKLVKSYK</sequence>